<accession>A0A6N3A298</accession>
<dbReference type="AlphaFoldDB" id="A0A6N3A298"/>
<evidence type="ECO:0000256" key="2">
    <source>
        <dbReference type="SAM" id="MobiDB-lite"/>
    </source>
</evidence>
<dbReference type="RefSeq" id="WP_156700822.1">
    <property type="nucleotide sequence ID" value="NZ_CACRUP010000010.1"/>
</dbReference>
<keyword evidence="1" id="KW-0175">Coiled coil</keyword>
<proteinExistence type="predicted"/>
<keyword evidence="3" id="KW-0812">Transmembrane</keyword>
<evidence type="ECO:0000313" key="4">
    <source>
        <dbReference type="EMBL" id="VYT84427.1"/>
    </source>
</evidence>
<dbReference type="EMBL" id="CACRUP010000010">
    <property type="protein sequence ID" value="VYT84427.1"/>
    <property type="molecule type" value="Genomic_DNA"/>
</dbReference>
<sequence>MDIFDVLSKKISYRRFSKREKTLFVIFILLFLEFLFYNFLIKNEKQKISEIQFNESIESEKINYKYSGLENFSKENIDKIVTENNLEEENIAKEAETDIETLSISGIINNGDIGKISKLTNYYGYSNITLNRNDENTFNFEFKAEKPSKAVYYSDLKSAYFNEKNSSNLNNKESEKENLNSKDDKKDKNITDIKNIKATELQSTNKKIMKNLTLKGKESLKTNNKDNVIKGHEEKLSNLNGVKDNIDNKAKDKLESNHNNLDLEINKNEENKFIVDNNVNTNYYSESGIISIFVDKEKIYDIIKLGVNKHCNGISLSLLFPYDSCKEIGIINLAGEKIPFTGKILQNEWFRINLFTEDISYIYFLPQNNEDLFFFIKEVEYNENI</sequence>
<name>A0A6N3A298_9FIRM</name>
<protein>
    <submittedName>
        <fullName evidence="4">Uncharacterized protein</fullName>
    </submittedName>
</protein>
<organism evidence="4">
    <name type="scientific">Peptoniphilus gorbachii</name>
    <dbReference type="NCBI Taxonomy" id="411567"/>
    <lineage>
        <taxon>Bacteria</taxon>
        <taxon>Bacillati</taxon>
        <taxon>Bacillota</taxon>
        <taxon>Tissierellia</taxon>
        <taxon>Tissierellales</taxon>
        <taxon>Peptoniphilaceae</taxon>
        <taxon>Peptoniphilus</taxon>
    </lineage>
</organism>
<reference evidence="4" key="1">
    <citation type="submission" date="2019-11" db="EMBL/GenBank/DDBJ databases">
        <authorList>
            <person name="Feng L."/>
        </authorList>
    </citation>
    <scope>NUCLEOTIDE SEQUENCE</scope>
    <source>
        <strain evidence="4">PgorbachiiLFYP46</strain>
    </source>
</reference>
<evidence type="ECO:0000256" key="1">
    <source>
        <dbReference type="SAM" id="Coils"/>
    </source>
</evidence>
<feature type="coiled-coil region" evidence="1">
    <location>
        <begin position="229"/>
        <end position="271"/>
    </location>
</feature>
<feature type="compositionally biased region" description="Basic and acidic residues" evidence="2">
    <location>
        <begin position="172"/>
        <end position="186"/>
    </location>
</feature>
<evidence type="ECO:0000256" key="3">
    <source>
        <dbReference type="SAM" id="Phobius"/>
    </source>
</evidence>
<keyword evidence="3" id="KW-0472">Membrane</keyword>
<gene>
    <name evidence="4" type="ORF">PGLFYP46_01209</name>
</gene>
<feature type="transmembrane region" description="Helical" evidence="3">
    <location>
        <begin position="21"/>
        <end position="40"/>
    </location>
</feature>
<feature type="region of interest" description="Disordered" evidence="2">
    <location>
        <begin position="165"/>
        <end position="186"/>
    </location>
</feature>
<keyword evidence="3" id="KW-1133">Transmembrane helix</keyword>